<name>A0A2L1GN07_9BACT</name>
<dbReference type="EMBL" id="CP021255">
    <property type="protein sequence ID" value="AVD71070.1"/>
    <property type="molecule type" value="Genomic_DNA"/>
</dbReference>
<organism evidence="1 2">
    <name type="scientific">Desulfobulbus oralis</name>
    <dbReference type="NCBI Taxonomy" id="1986146"/>
    <lineage>
        <taxon>Bacteria</taxon>
        <taxon>Pseudomonadati</taxon>
        <taxon>Thermodesulfobacteriota</taxon>
        <taxon>Desulfobulbia</taxon>
        <taxon>Desulfobulbales</taxon>
        <taxon>Desulfobulbaceae</taxon>
        <taxon>Desulfobulbus</taxon>
    </lineage>
</organism>
<protein>
    <submittedName>
        <fullName evidence="1">Uncharacterized protein</fullName>
    </submittedName>
</protein>
<reference evidence="1" key="1">
    <citation type="submission" date="2017-05" db="EMBL/GenBank/DDBJ databases">
        <authorList>
            <person name="Song R."/>
            <person name="Chenine A.L."/>
            <person name="Ruprecht R.M."/>
        </authorList>
    </citation>
    <scope>NUCLEOTIDE SEQUENCE</scope>
    <source>
        <strain evidence="1">ORNL</strain>
    </source>
</reference>
<proteinExistence type="predicted"/>
<accession>A0A2L1GN07</accession>
<keyword evidence="2" id="KW-1185">Reference proteome</keyword>
<reference evidence="1" key="2">
    <citation type="journal article" date="2018" name="MBio">
        <title>Insights into the evolution of host association through the isolation and characterization of a novel human periodontal pathobiont, Desulfobulbus oralis.</title>
        <authorList>
            <person name="Cross K.L."/>
            <person name="Chirania P."/>
            <person name="Xiong W."/>
            <person name="Beall C.J."/>
            <person name="Elkins J.G."/>
            <person name="Giannone R.J."/>
            <person name="Griffen A.L."/>
            <person name="Guss A.M."/>
            <person name="Hettich R.L."/>
            <person name="Joshi S.S."/>
            <person name="Mokrzan E.M."/>
            <person name="Martin R.K."/>
            <person name="Zhulin I.B."/>
            <person name="Leys E.J."/>
            <person name="Podar M."/>
        </authorList>
    </citation>
    <scope>NUCLEOTIDE SEQUENCE [LARGE SCALE GENOMIC DNA]</scope>
    <source>
        <strain evidence="1">ORNL</strain>
    </source>
</reference>
<dbReference type="AlphaFoldDB" id="A0A2L1GN07"/>
<gene>
    <name evidence="1" type="ORF">CAY53_05890</name>
</gene>
<evidence type="ECO:0000313" key="1">
    <source>
        <dbReference type="EMBL" id="AVD71070.1"/>
    </source>
</evidence>
<evidence type="ECO:0000313" key="2">
    <source>
        <dbReference type="Proteomes" id="UP000239867"/>
    </source>
</evidence>
<dbReference type="Proteomes" id="UP000239867">
    <property type="component" value="Chromosome"/>
</dbReference>
<sequence length="84" mass="8938">MRQERSAAFGRYRGATWASPLIQGQDARSGAGSPETVLSQLKNCGCNSPTGLLEHIVFTWAGAAELAGNFADDYYPEQCLSLAG</sequence>
<dbReference type="KEGG" id="deo:CAY53_05890"/>